<evidence type="ECO:0000313" key="3">
    <source>
        <dbReference type="EMBL" id="GAN63416.1"/>
    </source>
</evidence>
<gene>
    <name evidence="3" type="ORF">Abin_026_062</name>
    <name evidence="4" type="ORF">AIN02nite_15590</name>
</gene>
<sequence length="320" mass="34489">MTRHKAVGRQSEQNASLRRILVIRLGALGDFVQSFGPFQAIRQAHPDAHITLLTTAPFAELGRLSPWFDSVGVDARASGADIKGLLHLRAQLQGYDRIYDLQTSGRTARYRFLAPAAEWCGHVGTGALVHRNPWRNDMHTRARQRDQLRNAGITDVPAQPDVTWLREKGPVVGLPYAVLVPGAAPHRPGKRWPAERYGQLAQKLVDHGLIPVVVGTQADQPLAQKIGHFCPQAQDLTGSTSLPDLAGLLGRAELAVGNDTGPMHLAAIMGVRCLVLFSADSNPALTAPLGASPGQVCVFSVRDLAQLSVDRVAAALLGRH</sequence>
<dbReference type="AlphaFoldDB" id="A0A6N3T6K0"/>
<name>A0A6N3T6K0_9PROT</name>
<evidence type="ECO:0000256" key="2">
    <source>
        <dbReference type="ARBA" id="ARBA00022679"/>
    </source>
</evidence>
<evidence type="ECO:0000313" key="5">
    <source>
        <dbReference type="Proteomes" id="UP000032673"/>
    </source>
</evidence>
<evidence type="ECO:0000313" key="4">
    <source>
        <dbReference type="EMBL" id="GEN03534.1"/>
    </source>
</evidence>
<evidence type="ECO:0000313" key="6">
    <source>
        <dbReference type="Proteomes" id="UP000321104"/>
    </source>
</evidence>
<dbReference type="GO" id="GO:0008713">
    <property type="term" value="F:ADP-heptose-lipopolysaccharide heptosyltransferase activity"/>
    <property type="evidence" value="ECO:0007669"/>
    <property type="project" value="TreeGrafter"/>
</dbReference>
<organism evidence="4 6">
    <name type="scientific">Acetobacter indonesiensis</name>
    <dbReference type="NCBI Taxonomy" id="104101"/>
    <lineage>
        <taxon>Bacteria</taxon>
        <taxon>Pseudomonadati</taxon>
        <taxon>Pseudomonadota</taxon>
        <taxon>Alphaproteobacteria</taxon>
        <taxon>Acetobacterales</taxon>
        <taxon>Acetobacteraceae</taxon>
        <taxon>Acetobacter</taxon>
    </lineage>
</organism>
<dbReference type="Proteomes" id="UP000032673">
    <property type="component" value="Unassembled WGS sequence"/>
</dbReference>
<dbReference type="RefSeq" id="WP_048845918.1">
    <property type="nucleotide sequence ID" value="NZ_BAMW01000026.1"/>
</dbReference>
<dbReference type="EMBL" id="BJXQ01000007">
    <property type="protein sequence ID" value="GEN03534.1"/>
    <property type="molecule type" value="Genomic_DNA"/>
</dbReference>
<dbReference type="GO" id="GO:0009244">
    <property type="term" value="P:lipopolysaccharide core region biosynthetic process"/>
    <property type="evidence" value="ECO:0007669"/>
    <property type="project" value="TreeGrafter"/>
</dbReference>
<dbReference type="Pfam" id="PF01075">
    <property type="entry name" value="Glyco_transf_9"/>
    <property type="match status" value="1"/>
</dbReference>
<accession>A0A6N3T6K0</accession>
<keyword evidence="2 4" id="KW-0808">Transferase</keyword>
<comment type="caution">
    <text evidence="4">The sequence shown here is derived from an EMBL/GenBank/DDBJ whole genome shotgun (WGS) entry which is preliminary data.</text>
</comment>
<keyword evidence="1" id="KW-0328">Glycosyltransferase</keyword>
<evidence type="ECO:0000256" key="1">
    <source>
        <dbReference type="ARBA" id="ARBA00022676"/>
    </source>
</evidence>
<dbReference type="InterPro" id="IPR051199">
    <property type="entry name" value="LPS_LOS_Heptosyltrfase"/>
</dbReference>
<dbReference type="EMBL" id="BAMW01000026">
    <property type="protein sequence ID" value="GAN63416.1"/>
    <property type="molecule type" value="Genomic_DNA"/>
</dbReference>
<reference evidence="3 5" key="1">
    <citation type="submission" date="2012-11" db="EMBL/GenBank/DDBJ databases">
        <title>Whole genome sequence of Acetobacter indonesiensis 5H-1.</title>
        <authorList>
            <person name="Azuma Y."/>
            <person name="Higashiura N."/>
            <person name="Hirakawa H."/>
            <person name="Matsushita K."/>
        </authorList>
    </citation>
    <scope>NUCLEOTIDE SEQUENCE [LARGE SCALE GENOMIC DNA]</scope>
    <source>
        <strain evidence="3 5">5H-1</strain>
    </source>
</reference>
<protein>
    <submittedName>
        <fullName evidence="3 4">Glycosyl transferase</fullName>
    </submittedName>
</protein>
<reference evidence="4 6" key="2">
    <citation type="submission" date="2019-07" db="EMBL/GenBank/DDBJ databases">
        <title>Whole genome shotgun sequence of Acetobacter indonesiensis NBRC 16471.</title>
        <authorList>
            <person name="Hosoyama A."/>
            <person name="Uohara A."/>
            <person name="Ohji S."/>
            <person name="Ichikawa N."/>
        </authorList>
    </citation>
    <scope>NUCLEOTIDE SEQUENCE [LARGE SCALE GENOMIC DNA]</scope>
    <source>
        <strain evidence="4 6">NBRC 16471</strain>
    </source>
</reference>
<proteinExistence type="predicted"/>
<dbReference type="CDD" id="cd03789">
    <property type="entry name" value="GT9_LPS_heptosyltransferase"/>
    <property type="match status" value="1"/>
</dbReference>
<dbReference type="InterPro" id="IPR002201">
    <property type="entry name" value="Glyco_trans_9"/>
</dbReference>
<keyword evidence="5" id="KW-1185">Reference proteome</keyword>
<dbReference type="GO" id="GO:0005829">
    <property type="term" value="C:cytosol"/>
    <property type="evidence" value="ECO:0007669"/>
    <property type="project" value="TreeGrafter"/>
</dbReference>
<dbReference type="PANTHER" id="PTHR30160:SF1">
    <property type="entry name" value="LIPOPOLYSACCHARIDE 1,2-N-ACETYLGLUCOSAMINETRANSFERASE-RELATED"/>
    <property type="match status" value="1"/>
</dbReference>
<dbReference type="Gene3D" id="3.40.50.2000">
    <property type="entry name" value="Glycogen Phosphorylase B"/>
    <property type="match status" value="2"/>
</dbReference>
<dbReference type="Proteomes" id="UP000321104">
    <property type="component" value="Unassembled WGS sequence"/>
</dbReference>
<dbReference type="SUPFAM" id="SSF53756">
    <property type="entry name" value="UDP-Glycosyltransferase/glycogen phosphorylase"/>
    <property type="match status" value="1"/>
</dbReference>
<dbReference type="PANTHER" id="PTHR30160">
    <property type="entry name" value="TETRAACYLDISACCHARIDE 4'-KINASE-RELATED"/>
    <property type="match status" value="1"/>
</dbReference>